<sequence length="232" mass="25017">MKKTVLSAFAVLVLAMVALSKYATNKPAVDESAVIGQAALQADKMSSNQLHNNESASLPVASDKDVSEQSAASSNHVPETAHSDAANDEFDSASAPSLQINTVASNAITPLPNIDPAFSAHALRYSGDLMPLTTLQVGEKAKLTLLNTQIEATLKAANHARSGNQHLSFKLNNGSNLTNMMLTYSNTGIRGKITIDGTRYHIQSVDNQILMMSHKEYIELYGLENHKEKIRK</sequence>
<dbReference type="AlphaFoldDB" id="A0A0U2Y560"/>
<gene>
    <name evidence="3" type="ORF">AT705_20370</name>
</gene>
<feature type="chain" id="PRO_5006834695" evidence="2">
    <location>
        <begin position="24"/>
        <end position="232"/>
    </location>
</feature>
<keyword evidence="2" id="KW-0732">Signal</keyword>
<proteinExistence type="predicted"/>
<accession>A0A0U2Y560</accession>
<dbReference type="KEGG" id="prr:AT705_20370"/>
<evidence type="ECO:0000256" key="2">
    <source>
        <dbReference type="SAM" id="SignalP"/>
    </source>
</evidence>
<feature type="region of interest" description="Disordered" evidence="1">
    <location>
        <begin position="58"/>
        <end position="91"/>
    </location>
</feature>
<evidence type="ECO:0000313" key="3">
    <source>
        <dbReference type="EMBL" id="ALU45314.1"/>
    </source>
</evidence>
<name>A0A0U2Y560_9GAMM</name>
<organism evidence="3 4">
    <name type="scientific">Pseudoalteromonas rubra</name>
    <dbReference type="NCBI Taxonomy" id="43658"/>
    <lineage>
        <taxon>Bacteria</taxon>
        <taxon>Pseudomonadati</taxon>
        <taxon>Pseudomonadota</taxon>
        <taxon>Gammaproteobacteria</taxon>
        <taxon>Alteromonadales</taxon>
        <taxon>Pseudoalteromonadaceae</taxon>
        <taxon>Pseudoalteromonas</taxon>
    </lineage>
</organism>
<evidence type="ECO:0000313" key="4">
    <source>
        <dbReference type="Proteomes" id="UP000069015"/>
    </source>
</evidence>
<feature type="compositionally biased region" description="Polar residues" evidence="1">
    <location>
        <begin position="68"/>
        <end position="77"/>
    </location>
</feature>
<protein>
    <submittedName>
        <fullName evidence="3">Uncharacterized protein</fullName>
    </submittedName>
</protein>
<feature type="signal peptide" evidence="2">
    <location>
        <begin position="1"/>
        <end position="23"/>
    </location>
</feature>
<dbReference type="Proteomes" id="UP000069015">
    <property type="component" value="Chromosome 2"/>
</dbReference>
<reference evidence="3 4" key="1">
    <citation type="submission" date="2015-12" db="EMBL/GenBank/DDBJ databases">
        <title>Complete genome sequence of Pseudoalteromonas rubra SCSIO 6842, harboring a conjugative plasmid.</title>
        <authorList>
            <person name="Li B."/>
            <person name="Wang X."/>
        </authorList>
    </citation>
    <scope>NUCLEOTIDE SEQUENCE [LARGE SCALE GENOMIC DNA]</scope>
    <source>
        <strain evidence="3 4">SCSIO 6842</strain>
    </source>
</reference>
<dbReference type="RefSeq" id="WP_058798210.1">
    <property type="nucleotide sequence ID" value="NZ_CP013612.1"/>
</dbReference>
<evidence type="ECO:0000256" key="1">
    <source>
        <dbReference type="SAM" id="MobiDB-lite"/>
    </source>
</evidence>
<dbReference type="EMBL" id="CP013612">
    <property type="protein sequence ID" value="ALU45314.1"/>
    <property type="molecule type" value="Genomic_DNA"/>
</dbReference>